<dbReference type="PANTHER" id="PTHR42718:SF46">
    <property type="entry name" value="BLR6921 PROTEIN"/>
    <property type="match status" value="1"/>
</dbReference>
<feature type="transmembrane region" description="Helical" evidence="8">
    <location>
        <begin position="413"/>
        <end position="434"/>
    </location>
</feature>
<accession>A0A917ZHD2</accession>
<feature type="transmembrane region" description="Helical" evidence="8">
    <location>
        <begin position="60"/>
        <end position="79"/>
    </location>
</feature>
<keyword evidence="4 8" id="KW-0812">Transmembrane</keyword>
<keyword evidence="6 8" id="KW-0472">Membrane</keyword>
<dbReference type="InterPro" id="IPR004638">
    <property type="entry name" value="EmrB-like"/>
</dbReference>
<keyword evidence="5 8" id="KW-1133">Transmembrane helix</keyword>
<feature type="transmembrane region" description="Helical" evidence="8">
    <location>
        <begin position="311"/>
        <end position="328"/>
    </location>
</feature>
<dbReference type="AlphaFoldDB" id="A0A917ZHD2"/>
<dbReference type="NCBIfam" id="TIGR00711">
    <property type="entry name" value="efflux_EmrB"/>
    <property type="match status" value="1"/>
</dbReference>
<sequence length="487" mass="49145">MSVHDEVRALPGAPTRERPGLALLVIAAAQLMLVLDGTIVNVALPSIQSSLGIAQADLNWVLTAYALAFGGLLLIGGRAGDLFGRRRVFRLGLVVFTAASLLGGLAPTGTVLIAARALQGVGAAIAAPTALSLLATTFPAGPARTRALGVYGAMGGLGSVVGLLLGGALTEYLDWRWVLYVNVPIAIAVLTGTGVLVDGGRDRGRVDLPGAVTATLGLGSLVYAINRAGSHGWTEPVTLGLFAAAALLLTVFLLVQRRSPAAMLPPAILRDRGRAGANAVMFLMGAGMMATFYFLTLYMQTIKGYGPMRTGLAYLPFALGIGVASGAIGPRLLSRLSERAVTVIGLTLATTGMAWFTLLTPETGYVAVLLPAQFVAGAGLGLGFVTTTIGGVRGVAARDTGIASGLVNTSQQIGGALGLVVLAAVATADALLPASLTTGYTTALLAGAGLYLAALLVAAATLPRTPPSAPPADPESVTVSRVGAHGG</sequence>
<feature type="transmembrane region" description="Helical" evidence="8">
    <location>
        <begin position="365"/>
        <end position="392"/>
    </location>
</feature>
<evidence type="ECO:0000256" key="7">
    <source>
        <dbReference type="SAM" id="MobiDB-lite"/>
    </source>
</evidence>
<evidence type="ECO:0000256" key="4">
    <source>
        <dbReference type="ARBA" id="ARBA00022692"/>
    </source>
</evidence>
<reference evidence="10" key="1">
    <citation type="journal article" date="2014" name="Int. J. Syst. Evol. Microbiol.">
        <title>Complete genome sequence of Corynebacterium casei LMG S-19264T (=DSM 44701T), isolated from a smear-ripened cheese.</title>
        <authorList>
            <consortium name="US DOE Joint Genome Institute (JGI-PGF)"/>
            <person name="Walter F."/>
            <person name="Albersmeier A."/>
            <person name="Kalinowski J."/>
            <person name="Ruckert C."/>
        </authorList>
    </citation>
    <scope>NUCLEOTIDE SEQUENCE</scope>
    <source>
        <strain evidence="10">CGMCC 4.7368</strain>
    </source>
</reference>
<gene>
    <name evidence="10" type="ORF">GCM10012289_74940</name>
</gene>
<protein>
    <submittedName>
        <fullName evidence="10">MFS transporter</fullName>
    </submittedName>
</protein>
<feature type="transmembrane region" description="Helical" evidence="8">
    <location>
        <begin position="175"/>
        <end position="196"/>
    </location>
</feature>
<name>A0A917ZHD2_9ACTN</name>
<dbReference type="GO" id="GO:0005886">
    <property type="term" value="C:plasma membrane"/>
    <property type="evidence" value="ECO:0007669"/>
    <property type="project" value="UniProtKB-SubCell"/>
</dbReference>
<comment type="caution">
    <text evidence="10">The sequence shown here is derived from an EMBL/GenBank/DDBJ whole genome shotgun (WGS) entry which is preliminary data.</text>
</comment>
<feature type="transmembrane region" description="Helical" evidence="8">
    <location>
        <begin position="208"/>
        <end position="225"/>
    </location>
</feature>
<feature type="transmembrane region" description="Helical" evidence="8">
    <location>
        <begin position="340"/>
        <end position="359"/>
    </location>
</feature>
<keyword evidence="3" id="KW-1003">Cell membrane</keyword>
<proteinExistence type="predicted"/>
<dbReference type="PANTHER" id="PTHR42718">
    <property type="entry name" value="MAJOR FACILITATOR SUPERFAMILY MULTIDRUG TRANSPORTER MFSC"/>
    <property type="match status" value="1"/>
</dbReference>
<evidence type="ECO:0000256" key="8">
    <source>
        <dbReference type="SAM" id="Phobius"/>
    </source>
</evidence>
<evidence type="ECO:0000313" key="10">
    <source>
        <dbReference type="EMBL" id="GGO82823.1"/>
    </source>
</evidence>
<evidence type="ECO:0000259" key="9">
    <source>
        <dbReference type="PROSITE" id="PS50850"/>
    </source>
</evidence>
<evidence type="ECO:0000256" key="6">
    <source>
        <dbReference type="ARBA" id="ARBA00023136"/>
    </source>
</evidence>
<feature type="region of interest" description="Disordered" evidence="7">
    <location>
        <begin position="465"/>
        <end position="487"/>
    </location>
</feature>
<feature type="transmembrane region" description="Helical" evidence="8">
    <location>
        <begin position="237"/>
        <end position="255"/>
    </location>
</feature>
<feature type="transmembrane region" description="Helical" evidence="8">
    <location>
        <begin position="121"/>
        <end position="141"/>
    </location>
</feature>
<evidence type="ECO:0000313" key="11">
    <source>
        <dbReference type="Proteomes" id="UP000646523"/>
    </source>
</evidence>
<evidence type="ECO:0000256" key="5">
    <source>
        <dbReference type="ARBA" id="ARBA00022989"/>
    </source>
</evidence>
<dbReference type="EMBL" id="BMNH01000046">
    <property type="protein sequence ID" value="GGO82823.1"/>
    <property type="molecule type" value="Genomic_DNA"/>
</dbReference>
<organism evidence="10 11">
    <name type="scientific">Nonomuraea cavernae</name>
    <dbReference type="NCBI Taxonomy" id="2045107"/>
    <lineage>
        <taxon>Bacteria</taxon>
        <taxon>Bacillati</taxon>
        <taxon>Actinomycetota</taxon>
        <taxon>Actinomycetes</taxon>
        <taxon>Streptosporangiales</taxon>
        <taxon>Streptosporangiaceae</taxon>
        <taxon>Nonomuraea</taxon>
    </lineage>
</organism>
<feature type="domain" description="Major facilitator superfamily (MFS) profile" evidence="9">
    <location>
        <begin position="22"/>
        <end position="466"/>
    </location>
</feature>
<dbReference type="CDD" id="cd17321">
    <property type="entry name" value="MFS_MMR_MDR_like"/>
    <property type="match status" value="1"/>
</dbReference>
<keyword evidence="11" id="KW-1185">Reference proteome</keyword>
<evidence type="ECO:0000256" key="2">
    <source>
        <dbReference type="ARBA" id="ARBA00022448"/>
    </source>
</evidence>
<evidence type="ECO:0000256" key="3">
    <source>
        <dbReference type="ARBA" id="ARBA00022475"/>
    </source>
</evidence>
<feature type="transmembrane region" description="Helical" evidence="8">
    <location>
        <begin position="276"/>
        <end position="299"/>
    </location>
</feature>
<dbReference type="Pfam" id="PF07690">
    <property type="entry name" value="MFS_1"/>
    <property type="match status" value="1"/>
</dbReference>
<evidence type="ECO:0000256" key="1">
    <source>
        <dbReference type="ARBA" id="ARBA00004651"/>
    </source>
</evidence>
<keyword evidence="2" id="KW-0813">Transport</keyword>
<dbReference type="InterPro" id="IPR020846">
    <property type="entry name" value="MFS_dom"/>
</dbReference>
<dbReference type="Proteomes" id="UP000646523">
    <property type="component" value="Unassembled WGS sequence"/>
</dbReference>
<feature type="transmembrane region" description="Helical" evidence="8">
    <location>
        <begin position="91"/>
        <end position="115"/>
    </location>
</feature>
<dbReference type="GO" id="GO:0022857">
    <property type="term" value="F:transmembrane transporter activity"/>
    <property type="evidence" value="ECO:0007669"/>
    <property type="project" value="InterPro"/>
</dbReference>
<feature type="transmembrane region" description="Helical" evidence="8">
    <location>
        <begin position="21"/>
        <end position="40"/>
    </location>
</feature>
<dbReference type="InterPro" id="IPR011701">
    <property type="entry name" value="MFS"/>
</dbReference>
<dbReference type="Gene3D" id="1.20.1250.20">
    <property type="entry name" value="MFS general substrate transporter like domains"/>
    <property type="match status" value="1"/>
</dbReference>
<dbReference type="PROSITE" id="PS50850">
    <property type="entry name" value="MFS"/>
    <property type="match status" value="1"/>
</dbReference>
<dbReference type="InterPro" id="IPR036259">
    <property type="entry name" value="MFS_trans_sf"/>
</dbReference>
<dbReference type="Gene3D" id="1.20.1720.10">
    <property type="entry name" value="Multidrug resistance protein D"/>
    <property type="match status" value="1"/>
</dbReference>
<comment type="subcellular location">
    <subcellularLocation>
        <location evidence="1">Cell membrane</location>
        <topology evidence="1">Multi-pass membrane protein</topology>
    </subcellularLocation>
</comment>
<reference evidence="10" key="2">
    <citation type="submission" date="2020-09" db="EMBL/GenBank/DDBJ databases">
        <authorList>
            <person name="Sun Q."/>
            <person name="Zhou Y."/>
        </authorList>
    </citation>
    <scope>NUCLEOTIDE SEQUENCE</scope>
    <source>
        <strain evidence="10">CGMCC 4.7368</strain>
    </source>
</reference>
<feature type="transmembrane region" description="Helical" evidence="8">
    <location>
        <begin position="148"/>
        <end position="169"/>
    </location>
</feature>
<dbReference type="PRINTS" id="PR01036">
    <property type="entry name" value="TCRTETB"/>
</dbReference>
<dbReference type="SUPFAM" id="SSF103473">
    <property type="entry name" value="MFS general substrate transporter"/>
    <property type="match status" value="1"/>
</dbReference>
<feature type="transmembrane region" description="Helical" evidence="8">
    <location>
        <begin position="440"/>
        <end position="462"/>
    </location>
</feature>
<dbReference type="RefSeq" id="WP_189128994.1">
    <property type="nucleotide sequence ID" value="NZ_BMNH01000046.1"/>
</dbReference>